<feature type="domain" description="Peptidase M28" evidence="2">
    <location>
        <begin position="308"/>
        <end position="518"/>
    </location>
</feature>
<evidence type="ECO:0000313" key="4">
    <source>
        <dbReference type="Proteomes" id="UP001207408"/>
    </source>
</evidence>
<proteinExistence type="predicted"/>
<keyword evidence="1" id="KW-0732">Signal</keyword>
<dbReference type="InterPro" id="IPR045175">
    <property type="entry name" value="M28_fam"/>
</dbReference>
<dbReference type="PANTHER" id="PTHR12147:SF26">
    <property type="entry name" value="PEPTIDASE M28 DOMAIN-CONTAINING PROTEIN"/>
    <property type="match status" value="1"/>
</dbReference>
<dbReference type="Proteomes" id="UP001207408">
    <property type="component" value="Unassembled WGS sequence"/>
</dbReference>
<organism evidence="3 4">
    <name type="scientific">Plebeiibacterium marinum</name>
    <dbReference type="NCBI Taxonomy" id="2992111"/>
    <lineage>
        <taxon>Bacteria</taxon>
        <taxon>Pseudomonadati</taxon>
        <taxon>Bacteroidota</taxon>
        <taxon>Bacteroidia</taxon>
        <taxon>Marinilabiliales</taxon>
        <taxon>Marinilabiliaceae</taxon>
        <taxon>Plebeiibacterium</taxon>
    </lineage>
</organism>
<dbReference type="EMBL" id="JAPDPI010000051">
    <property type="protein sequence ID" value="MCW3807566.1"/>
    <property type="molecule type" value="Genomic_DNA"/>
</dbReference>
<dbReference type="PANTHER" id="PTHR12147">
    <property type="entry name" value="METALLOPEPTIDASE M28 FAMILY MEMBER"/>
    <property type="match status" value="1"/>
</dbReference>
<evidence type="ECO:0000259" key="2">
    <source>
        <dbReference type="Pfam" id="PF04389"/>
    </source>
</evidence>
<protein>
    <submittedName>
        <fullName evidence="3">M28 family peptidase</fullName>
    </submittedName>
</protein>
<dbReference type="GO" id="GO:0008235">
    <property type="term" value="F:metalloexopeptidase activity"/>
    <property type="evidence" value="ECO:0007669"/>
    <property type="project" value="InterPro"/>
</dbReference>
<dbReference type="Pfam" id="PF04389">
    <property type="entry name" value="Peptidase_M28"/>
    <property type="match status" value="1"/>
</dbReference>
<keyword evidence="4" id="KW-1185">Reference proteome</keyword>
<dbReference type="GO" id="GO:0006508">
    <property type="term" value="P:proteolysis"/>
    <property type="evidence" value="ECO:0007669"/>
    <property type="project" value="InterPro"/>
</dbReference>
<dbReference type="InterPro" id="IPR007484">
    <property type="entry name" value="Peptidase_M28"/>
</dbReference>
<dbReference type="RefSeq" id="WP_301201996.1">
    <property type="nucleotide sequence ID" value="NZ_JAPDPI010000051.1"/>
</dbReference>
<evidence type="ECO:0000313" key="3">
    <source>
        <dbReference type="EMBL" id="MCW3807566.1"/>
    </source>
</evidence>
<feature type="chain" id="PRO_5042054987" evidence="1">
    <location>
        <begin position="21"/>
        <end position="548"/>
    </location>
</feature>
<feature type="signal peptide" evidence="1">
    <location>
        <begin position="1"/>
        <end position="20"/>
    </location>
</feature>
<dbReference type="AlphaFoldDB" id="A0AAE3MH17"/>
<reference evidence="3" key="1">
    <citation type="submission" date="2022-10" db="EMBL/GenBank/DDBJ databases">
        <authorList>
            <person name="Yu W.X."/>
        </authorList>
    </citation>
    <scope>NUCLEOTIDE SEQUENCE</scope>
    <source>
        <strain evidence="3">D04</strain>
    </source>
</reference>
<sequence length="548" mass="62530">MKKYLLLFTLMLVVNPFLHAQSDALKFADEITLENVKKHVYTLSSPEMMGRNTGEKGQKDAAEYIASFYRNNQVDSLGYLSYFQDYEMYNYNFGRLNISYKNKTGTRDGLETINLNGPFYSSANIELNDTIPVCYLGYGKNLPEEDLHNKLIILLAEENLGKTNDNIANICKQCNANLFAVLLPKNGGWHFNVDKDKVADIKTVLPFAKLTSNLKNISLGYKLGEKSTRLNMIDEAMEPLEDKEVCILYAYDFSSTYLFNEKKTKKLYKEENKNIAGVDYQKYRLLVDSVYCDIDATKARLDTLDTENVIAFVEGTDKKEEVIVVSAHYDHIGAKNDSTINYGADDNASGTAAVMEAARAMQKAVDNGYRPRRSVVFAAFSGEEMGLRGSHYYVLNSPTPLKSVVYNLNMDMVGRDKKNKDKYEKTVFMIANGDNKKAFKKTAKRLNKDNPNLKVSTHPGFFSKLIWSVSSDHYRFKRNHIPIACFFTGLHPDYHTPRDTPDKINYEKLTEITKLAYKTVWEMANSERDLKVDVEVPDKENLIERMMD</sequence>
<accession>A0AAE3MH17</accession>
<comment type="caution">
    <text evidence="3">The sequence shown here is derived from an EMBL/GenBank/DDBJ whole genome shotgun (WGS) entry which is preliminary data.</text>
</comment>
<gene>
    <name evidence="3" type="ORF">OM074_18210</name>
</gene>
<dbReference type="Gene3D" id="3.40.630.10">
    <property type="entry name" value="Zn peptidases"/>
    <property type="match status" value="1"/>
</dbReference>
<name>A0AAE3MH17_9BACT</name>
<dbReference type="SUPFAM" id="SSF53187">
    <property type="entry name" value="Zn-dependent exopeptidases"/>
    <property type="match status" value="1"/>
</dbReference>
<evidence type="ECO:0000256" key="1">
    <source>
        <dbReference type="SAM" id="SignalP"/>
    </source>
</evidence>
<dbReference type="CDD" id="cd03877">
    <property type="entry name" value="M28_like"/>
    <property type="match status" value="1"/>
</dbReference>